<reference evidence="1" key="1">
    <citation type="submission" date="2020-11" db="EMBL/GenBank/DDBJ databases">
        <authorList>
            <person name="Tran Van P."/>
        </authorList>
    </citation>
    <scope>NUCLEOTIDE SEQUENCE</scope>
</reference>
<proteinExistence type="predicted"/>
<protein>
    <submittedName>
        <fullName evidence="1">(California timema) hypothetical protein</fullName>
    </submittedName>
</protein>
<accession>A0A7R9P7K9</accession>
<dbReference type="EMBL" id="OE181402">
    <property type="protein sequence ID" value="CAD7573092.1"/>
    <property type="molecule type" value="Genomic_DNA"/>
</dbReference>
<gene>
    <name evidence="1" type="ORF">TCMB3V08_LOCUS5733</name>
</gene>
<dbReference type="AlphaFoldDB" id="A0A7R9P7K9"/>
<name>A0A7R9P7K9_TIMCA</name>
<organism evidence="1">
    <name type="scientific">Timema californicum</name>
    <name type="common">California timema</name>
    <name type="synonym">Walking stick</name>
    <dbReference type="NCBI Taxonomy" id="61474"/>
    <lineage>
        <taxon>Eukaryota</taxon>
        <taxon>Metazoa</taxon>
        <taxon>Ecdysozoa</taxon>
        <taxon>Arthropoda</taxon>
        <taxon>Hexapoda</taxon>
        <taxon>Insecta</taxon>
        <taxon>Pterygota</taxon>
        <taxon>Neoptera</taxon>
        <taxon>Polyneoptera</taxon>
        <taxon>Phasmatodea</taxon>
        <taxon>Timematodea</taxon>
        <taxon>Timematoidea</taxon>
        <taxon>Timematidae</taxon>
        <taxon>Timema</taxon>
    </lineage>
</organism>
<evidence type="ECO:0000313" key="1">
    <source>
        <dbReference type="EMBL" id="CAD7573092.1"/>
    </source>
</evidence>
<sequence>METDEKEQETLGQEFVNYSSQTPSVVFENQVLDELAAFTQWEASLGNIKLPGILPLVGFNTGNKGQSQDFRLIGVSCSVKVQLISTSSALPEMFGTGEPIKSQNQPSQISAYAHLTTHALYSLKQSDSFVSRRLSMKIRLWHNLITWPQLTLDVRCAALLHLLDEGPPAPILQELSTHHLESQDGSRRCGTHPFTDSLLQDHVPCAQQKTTTKGWKTHLLAISVTWYKSSTPRQHNSLCFQLPVYYKDIIENDDCGHGSTYSCRRGKASEKTNKVVEQTILPVLAIMYLASLFQQIGDNIFSASVPPLSFYHIDILSTEARFKSQFNVVARGEGGSVLGCATSKPLNYSNKSTLGPSPRFESSLEVNVLLVSMPESLVCESCEP</sequence>